<organism evidence="1 2">
    <name type="scientific">Candida tropicalis (strain ATCC MYA-3404 / T1)</name>
    <name type="common">Yeast</name>
    <dbReference type="NCBI Taxonomy" id="294747"/>
    <lineage>
        <taxon>Eukaryota</taxon>
        <taxon>Fungi</taxon>
        <taxon>Dikarya</taxon>
        <taxon>Ascomycota</taxon>
        <taxon>Saccharomycotina</taxon>
        <taxon>Pichiomycetes</taxon>
        <taxon>Debaryomycetaceae</taxon>
        <taxon>Candida/Lodderomyces clade</taxon>
        <taxon>Candida</taxon>
    </lineage>
</organism>
<name>C5M213_CANTT</name>
<keyword evidence="2" id="KW-1185">Reference proteome</keyword>
<reference evidence="1 2" key="1">
    <citation type="journal article" date="2009" name="Nature">
        <title>Evolution of pathogenicity and sexual reproduction in eight Candida genomes.</title>
        <authorList>
            <person name="Butler G."/>
            <person name="Rasmussen M.D."/>
            <person name="Lin M.F."/>
            <person name="Santos M.A."/>
            <person name="Sakthikumar S."/>
            <person name="Munro C.A."/>
            <person name="Rheinbay E."/>
            <person name="Grabherr M."/>
            <person name="Forche A."/>
            <person name="Reedy J.L."/>
            <person name="Agrafioti I."/>
            <person name="Arnaud M.B."/>
            <person name="Bates S."/>
            <person name="Brown A.J."/>
            <person name="Brunke S."/>
            <person name="Costanzo M.C."/>
            <person name="Fitzpatrick D.A."/>
            <person name="de Groot P.W."/>
            <person name="Harris D."/>
            <person name="Hoyer L.L."/>
            <person name="Hube B."/>
            <person name="Klis F.M."/>
            <person name="Kodira C."/>
            <person name="Lennard N."/>
            <person name="Logue M.E."/>
            <person name="Martin R."/>
            <person name="Neiman A.M."/>
            <person name="Nikolaou E."/>
            <person name="Quail M.A."/>
            <person name="Quinn J."/>
            <person name="Santos M.C."/>
            <person name="Schmitzberger F.F."/>
            <person name="Sherlock G."/>
            <person name="Shah P."/>
            <person name="Silverstein K.A."/>
            <person name="Skrzypek M.S."/>
            <person name="Soll D."/>
            <person name="Staggs R."/>
            <person name="Stansfield I."/>
            <person name="Stumpf M.P."/>
            <person name="Sudbery P.E."/>
            <person name="Srikantha T."/>
            <person name="Zeng Q."/>
            <person name="Berman J."/>
            <person name="Berriman M."/>
            <person name="Heitman J."/>
            <person name="Gow N.A."/>
            <person name="Lorenz M.C."/>
            <person name="Birren B.W."/>
            <person name="Kellis M."/>
            <person name="Cuomo C.A."/>
        </authorList>
    </citation>
    <scope>NUCLEOTIDE SEQUENCE [LARGE SCALE GENOMIC DNA]</scope>
    <source>
        <strain evidence="2">ATCC MYA-3404 / T1</strain>
    </source>
</reference>
<dbReference type="RefSeq" id="XP_002545321.1">
    <property type="nucleotide sequence ID" value="XM_002545275.1"/>
</dbReference>
<dbReference type="HOGENOM" id="CLU_1524940_0_0_1"/>
<sequence length="170" mass="19906">MPQRIHFMSPRWSNQASYTTNEFDLQINKARENKHHKQISKFDSMENMNSTTSRFTKFAKLWSKIRNTSKKNVSTTSIQSPSFISERIHKSHSVSAFFPPSTCNDTTLENIFSPLVDRPMDTIDTIQEEYGRTMAINKKECHTESNFFNSDFFKESVRPEIEYDESQITD</sequence>
<dbReference type="AlphaFoldDB" id="C5M213"/>
<gene>
    <name evidence="1" type="ORF">CTRG_00102</name>
</gene>
<evidence type="ECO:0000313" key="1">
    <source>
        <dbReference type="EMBL" id="EER35363.1"/>
    </source>
</evidence>
<dbReference type="EMBL" id="GG692395">
    <property type="protein sequence ID" value="EER35363.1"/>
    <property type="molecule type" value="Genomic_DNA"/>
</dbReference>
<dbReference type="OrthoDB" id="4015569at2759"/>
<protein>
    <submittedName>
        <fullName evidence="1">Uncharacterized protein</fullName>
    </submittedName>
</protein>
<evidence type="ECO:0000313" key="2">
    <source>
        <dbReference type="Proteomes" id="UP000002037"/>
    </source>
</evidence>
<dbReference type="VEuPathDB" id="FungiDB:CTRG_00102"/>
<dbReference type="Proteomes" id="UP000002037">
    <property type="component" value="Unassembled WGS sequence"/>
</dbReference>
<dbReference type="KEGG" id="ctp:CTRG_00102"/>
<dbReference type="GeneID" id="8296222"/>
<accession>C5M213</accession>
<proteinExistence type="predicted"/>